<evidence type="ECO:0000259" key="9">
    <source>
        <dbReference type="PROSITE" id="PS52029"/>
    </source>
</evidence>
<dbReference type="RefSeq" id="WP_224193597.1">
    <property type="nucleotide sequence ID" value="NZ_JAIRAU010000027.1"/>
</dbReference>
<keyword evidence="3" id="KW-0808">Transferase</keyword>
<keyword evidence="11" id="KW-1185">Reference proteome</keyword>
<evidence type="ECO:0000256" key="6">
    <source>
        <dbReference type="ARBA" id="ARBA00023316"/>
    </source>
</evidence>
<protein>
    <submittedName>
        <fullName evidence="10">L,D-transpeptidase</fullName>
    </submittedName>
</protein>
<evidence type="ECO:0000256" key="4">
    <source>
        <dbReference type="ARBA" id="ARBA00022960"/>
    </source>
</evidence>
<comment type="similarity">
    <text evidence="2">Belongs to the YkuD family.</text>
</comment>
<gene>
    <name evidence="10" type="ORF">K7C98_21570</name>
</gene>
<name>A0ABS7TUC8_9BACT</name>
<comment type="pathway">
    <text evidence="1 7">Cell wall biogenesis; peptidoglycan biosynthesis.</text>
</comment>
<evidence type="ECO:0000313" key="10">
    <source>
        <dbReference type="EMBL" id="MBZ5711839.1"/>
    </source>
</evidence>
<dbReference type="InterPro" id="IPR038063">
    <property type="entry name" value="Transpep_catalytic_dom"/>
</dbReference>
<dbReference type="CDD" id="cd16913">
    <property type="entry name" value="YkuD_like"/>
    <property type="match status" value="1"/>
</dbReference>
<evidence type="ECO:0000256" key="2">
    <source>
        <dbReference type="ARBA" id="ARBA00005992"/>
    </source>
</evidence>
<feature type="active site" description="Proton donor/acceptor" evidence="7">
    <location>
        <position position="370"/>
    </location>
</feature>
<feature type="region of interest" description="Disordered" evidence="8">
    <location>
        <begin position="433"/>
        <end position="480"/>
    </location>
</feature>
<evidence type="ECO:0000256" key="8">
    <source>
        <dbReference type="SAM" id="MobiDB-lite"/>
    </source>
</evidence>
<comment type="caution">
    <text evidence="10">The sequence shown here is derived from an EMBL/GenBank/DDBJ whole genome shotgun (WGS) entry which is preliminary data.</text>
</comment>
<dbReference type="Pfam" id="PF03734">
    <property type="entry name" value="YkuD"/>
    <property type="match status" value="1"/>
</dbReference>
<dbReference type="PANTHER" id="PTHR30582">
    <property type="entry name" value="L,D-TRANSPEPTIDASE"/>
    <property type="match status" value="1"/>
</dbReference>
<evidence type="ECO:0000256" key="3">
    <source>
        <dbReference type="ARBA" id="ARBA00022679"/>
    </source>
</evidence>
<dbReference type="EMBL" id="JAIRAU010000027">
    <property type="protein sequence ID" value="MBZ5711839.1"/>
    <property type="molecule type" value="Genomic_DNA"/>
</dbReference>
<dbReference type="Gene3D" id="2.40.440.10">
    <property type="entry name" value="L,D-transpeptidase catalytic domain-like"/>
    <property type="match status" value="1"/>
</dbReference>
<organism evidence="10 11">
    <name type="scientific">Nannocystis pusilla</name>
    <dbReference type="NCBI Taxonomy" id="889268"/>
    <lineage>
        <taxon>Bacteria</taxon>
        <taxon>Pseudomonadati</taxon>
        <taxon>Myxococcota</taxon>
        <taxon>Polyangia</taxon>
        <taxon>Nannocystales</taxon>
        <taxon>Nannocystaceae</taxon>
        <taxon>Nannocystis</taxon>
    </lineage>
</organism>
<keyword evidence="6 7" id="KW-0961">Cell wall biogenesis/degradation</keyword>
<reference evidence="10" key="1">
    <citation type="submission" date="2021-08" db="EMBL/GenBank/DDBJ databases">
        <authorList>
            <person name="Stevens D.C."/>
        </authorList>
    </citation>
    <scope>NUCLEOTIDE SEQUENCE</scope>
    <source>
        <strain evidence="10">DSM 53165</strain>
    </source>
</reference>
<evidence type="ECO:0000256" key="7">
    <source>
        <dbReference type="PROSITE-ProRule" id="PRU01373"/>
    </source>
</evidence>
<dbReference type="InterPro" id="IPR005490">
    <property type="entry name" value="LD_TPept_cat_dom"/>
</dbReference>
<feature type="domain" description="L,D-TPase catalytic" evidence="9">
    <location>
        <begin position="293"/>
        <end position="424"/>
    </location>
</feature>
<keyword evidence="5 7" id="KW-0573">Peptidoglycan synthesis</keyword>
<accession>A0ABS7TUC8</accession>
<feature type="compositionally biased region" description="Basic and acidic residues" evidence="8">
    <location>
        <begin position="449"/>
        <end position="463"/>
    </location>
</feature>
<dbReference type="PROSITE" id="PS52029">
    <property type="entry name" value="LD_TPASE"/>
    <property type="match status" value="1"/>
</dbReference>
<feature type="compositionally biased region" description="Low complexity" evidence="8">
    <location>
        <begin position="464"/>
        <end position="480"/>
    </location>
</feature>
<dbReference type="SUPFAM" id="SSF141523">
    <property type="entry name" value="L,D-transpeptidase catalytic domain-like"/>
    <property type="match status" value="1"/>
</dbReference>
<sequence length="480" mass="52623">MQLLVAWTVLRTFAALGRLEPVDEAREGIKVDEAPVAIVETHWMETGIRTRPWSPSKRIATMAKGTRLLVRGQVASRDNNGCKGKPWYAVYPFGYVCSEHVRPGREPPATGHALAERMRGDRRLPYDYTKVREDGAQMYRGVDAVRAGVAARSLSQGMNLAVARTLEVDGAAYVETVDGQLVSKSAIGWLGQGSAWQGVLVDSAAAIGPAFAWASRDKVPVLADADPKAAQVGLLALRERVPLLEETGEADPDRWWKIGEGRYVQAKHLNEVVFTAIPEGALRDNRLASGDDQWIDVDLGEQVLVAYRGATPVYATLVSSGKGSPTPKGNYPIWAKVASMTMANQDYEDNPYMVEHVPWVMLFQGHNALHGAYWHDQFGKRRSHGCVNLAPRDARWLFEWVAPALPAGWTGFLPADLERSVVVHVRDSSLPPDQAFFQERPIGPPDPEEEKRKQEEADERRAEAAAAQPADLVPAAAAGG</sequence>
<evidence type="ECO:0000256" key="5">
    <source>
        <dbReference type="ARBA" id="ARBA00022984"/>
    </source>
</evidence>
<feature type="active site" description="Nucleophile" evidence="7">
    <location>
        <position position="386"/>
    </location>
</feature>
<dbReference type="PANTHER" id="PTHR30582:SF2">
    <property type="entry name" value="L,D-TRANSPEPTIDASE YCIB-RELATED"/>
    <property type="match status" value="1"/>
</dbReference>
<evidence type="ECO:0000256" key="1">
    <source>
        <dbReference type="ARBA" id="ARBA00004752"/>
    </source>
</evidence>
<dbReference type="Proteomes" id="UP001139031">
    <property type="component" value="Unassembled WGS sequence"/>
</dbReference>
<dbReference type="InterPro" id="IPR050979">
    <property type="entry name" value="LD-transpeptidase"/>
</dbReference>
<proteinExistence type="inferred from homology"/>
<keyword evidence="4 7" id="KW-0133">Cell shape</keyword>
<evidence type="ECO:0000313" key="11">
    <source>
        <dbReference type="Proteomes" id="UP001139031"/>
    </source>
</evidence>